<dbReference type="Pfam" id="PF00023">
    <property type="entry name" value="Ank"/>
    <property type="match status" value="1"/>
</dbReference>
<dbReference type="Pfam" id="PF26640">
    <property type="entry name" value="DUF8212"/>
    <property type="match status" value="1"/>
</dbReference>
<sequence>MRLINASSLQLVNKREDELPPYAILSHTWDRDEHEVSFEDMQAFGTSYMSNIPYLHHVARKIGFTKIRECARLALSHSLQYIWVDTCCINKSSSAELSEAINSMYRWYQGSAVCFALLSDVSVQPNDYGNSIMWNGVPIPTYDDYSQAVRSSRWFTRGWTLQELVASPTVQFYSRDWSFLGDKSDPTWFQGLISSITGIPVAVLDGSRSVNSLGIAERMHWASGRVTTRIEDQAYSLMGIFDVNMPLLYGEGKKAFIRLQEEIIKASSDQSLFAWRIADGEVEPPSGLTGLLAPSPACFKTTGHIVPLTPDNMSASTPSAMTNIGLQITLELSPMSNSEPGEVNAILDCASYTPDDMHATHASRVAIRLTALGGNQRKQVFVQQQPVPLTPDVVLHGLETILAYSGRLISVWPHGQWDDMKQTVRSRRASCDGITTPDVFETYFSKLLVRACINNDTRAARELLKSRLSTALANVWTSEVRIHINNFDKLNVLKGFRPLHWAALFGYEELVEILLDYGANPFLNTWAGLTPIHVAIVLGHTEVLERIFTAEITRKRAVSGMWSTCDTLLNFAASYIRTEQVLTVLDSLIMILDSDDLQSPFARLSALGETLLHRAAAMDNVHAAGWAITRNAELIECRDKRGRTPLFHAAASGSLDVCRLLLDNGAKMDVKDEFERTPLCAACRHGHLPVAELLLTHENSSYTSRRTSEDHSGFQFNTWHFAALSGNAHLLRLLGAYTKDVGVPGTDLLRVKEACCYEPEKRGTAEDKGRKVKLLTPWEQPKVFKKVSIKDQ</sequence>
<dbReference type="SMART" id="SM00248">
    <property type="entry name" value="ANK"/>
    <property type="match status" value="6"/>
</dbReference>
<dbReference type="PROSITE" id="PS50088">
    <property type="entry name" value="ANK_REPEAT"/>
    <property type="match status" value="2"/>
</dbReference>
<dbReference type="Pfam" id="PF12796">
    <property type="entry name" value="Ank_2"/>
    <property type="match status" value="2"/>
</dbReference>
<evidence type="ECO:0008006" key="6">
    <source>
        <dbReference type="Google" id="ProtNLM"/>
    </source>
</evidence>
<dbReference type="InterPro" id="IPR002110">
    <property type="entry name" value="Ankyrin_rpt"/>
</dbReference>
<reference evidence="4" key="1">
    <citation type="submission" date="2019-04" db="EMBL/GenBank/DDBJ databases">
        <title>Sequencing of skin fungus with MAO and IRED activity.</title>
        <authorList>
            <person name="Marsaioli A.J."/>
            <person name="Bonatto J.M.C."/>
            <person name="Reis Junior O."/>
        </authorList>
    </citation>
    <scope>NUCLEOTIDE SEQUENCE</scope>
    <source>
        <strain evidence="4">30M1</strain>
    </source>
</reference>
<dbReference type="SUPFAM" id="SSF48403">
    <property type="entry name" value="Ankyrin repeat"/>
    <property type="match status" value="1"/>
</dbReference>
<gene>
    <name evidence="4" type="ORF">E8E13_005239</name>
</gene>
<protein>
    <recommendedName>
        <fullName evidence="6">Heterokaryon incompatibility domain-containing protein</fullName>
    </recommendedName>
</protein>
<proteinExistence type="predicted"/>
<dbReference type="PANTHER" id="PTHR10622">
    <property type="entry name" value="HET DOMAIN-CONTAINING PROTEIN"/>
    <property type="match status" value="1"/>
</dbReference>
<dbReference type="InterPro" id="IPR010730">
    <property type="entry name" value="HET"/>
</dbReference>
<organism evidence="4 5">
    <name type="scientific">Curvularia kusanoi</name>
    <name type="common">Cochliobolus kusanoi</name>
    <dbReference type="NCBI Taxonomy" id="90978"/>
    <lineage>
        <taxon>Eukaryota</taxon>
        <taxon>Fungi</taxon>
        <taxon>Dikarya</taxon>
        <taxon>Ascomycota</taxon>
        <taxon>Pezizomycotina</taxon>
        <taxon>Dothideomycetes</taxon>
        <taxon>Pleosporomycetidae</taxon>
        <taxon>Pleosporales</taxon>
        <taxon>Pleosporineae</taxon>
        <taxon>Pleosporaceae</taxon>
        <taxon>Curvularia</taxon>
    </lineage>
</organism>
<dbReference type="Proteomes" id="UP000801428">
    <property type="component" value="Unassembled WGS sequence"/>
</dbReference>
<accession>A0A9P4WAV4</accession>
<feature type="domain" description="Heterokaryon incompatibility" evidence="2">
    <location>
        <begin position="22"/>
        <end position="163"/>
    </location>
</feature>
<dbReference type="PROSITE" id="PS50297">
    <property type="entry name" value="ANK_REP_REGION"/>
    <property type="match status" value="2"/>
</dbReference>
<dbReference type="InterPro" id="IPR058525">
    <property type="entry name" value="DUF8212"/>
</dbReference>
<dbReference type="Pfam" id="PF06985">
    <property type="entry name" value="HET"/>
    <property type="match status" value="1"/>
</dbReference>
<evidence type="ECO:0000313" key="5">
    <source>
        <dbReference type="Proteomes" id="UP000801428"/>
    </source>
</evidence>
<feature type="repeat" description="ANK" evidence="1">
    <location>
        <begin position="494"/>
        <end position="520"/>
    </location>
</feature>
<name>A0A9P4WAV4_CURKU</name>
<keyword evidence="1" id="KW-0040">ANK repeat</keyword>
<dbReference type="Gene3D" id="1.25.40.20">
    <property type="entry name" value="Ankyrin repeat-containing domain"/>
    <property type="match status" value="2"/>
</dbReference>
<dbReference type="EMBL" id="SWKU01000012">
    <property type="protein sequence ID" value="KAF3001865.1"/>
    <property type="molecule type" value="Genomic_DNA"/>
</dbReference>
<comment type="caution">
    <text evidence="4">The sequence shown here is derived from an EMBL/GenBank/DDBJ whole genome shotgun (WGS) entry which is preliminary data.</text>
</comment>
<evidence type="ECO:0000256" key="1">
    <source>
        <dbReference type="PROSITE-ProRule" id="PRU00023"/>
    </source>
</evidence>
<dbReference type="PRINTS" id="PR01415">
    <property type="entry name" value="ANKYRIN"/>
</dbReference>
<evidence type="ECO:0000313" key="4">
    <source>
        <dbReference type="EMBL" id="KAF3001865.1"/>
    </source>
</evidence>
<keyword evidence="5" id="KW-1185">Reference proteome</keyword>
<evidence type="ECO:0000259" key="2">
    <source>
        <dbReference type="Pfam" id="PF06985"/>
    </source>
</evidence>
<dbReference type="InterPro" id="IPR036770">
    <property type="entry name" value="Ankyrin_rpt-contain_sf"/>
</dbReference>
<evidence type="ECO:0000259" key="3">
    <source>
        <dbReference type="Pfam" id="PF26640"/>
    </source>
</evidence>
<feature type="domain" description="DUF8212" evidence="3">
    <location>
        <begin position="254"/>
        <end position="286"/>
    </location>
</feature>
<feature type="repeat" description="ANK" evidence="1">
    <location>
        <begin position="641"/>
        <end position="673"/>
    </location>
</feature>
<dbReference type="OrthoDB" id="194358at2759"/>
<dbReference type="PANTHER" id="PTHR10622:SF10">
    <property type="entry name" value="HET DOMAIN-CONTAINING PROTEIN"/>
    <property type="match status" value="1"/>
</dbReference>
<dbReference type="AlphaFoldDB" id="A0A9P4WAV4"/>